<keyword evidence="6" id="KW-0833">Ubl conjugation pathway</keyword>
<organism evidence="9 10">
    <name type="scientific">Rattus norvegicus</name>
    <name type="common">Rat</name>
    <dbReference type="NCBI Taxonomy" id="10116"/>
    <lineage>
        <taxon>Eukaryota</taxon>
        <taxon>Metazoa</taxon>
        <taxon>Chordata</taxon>
        <taxon>Craniata</taxon>
        <taxon>Vertebrata</taxon>
        <taxon>Euteleostomi</taxon>
        <taxon>Mammalia</taxon>
        <taxon>Eutheria</taxon>
        <taxon>Euarchontoglires</taxon>
        <taxon>Glires</taxon>
        <taxon>Rodentia</taxon>
        <taxon>Myomorpha</taxon>
        <taxon>Muroidea</taxon>
        <taxon>Muridae</taxon>
        <taxon>Murinae</taxon>
        <taxon>Rattus</taxon>
    </lineage>
</organism>
<feature type="region of interest" description="Disordered" evidence="8">
    <location>
        <begin position="698"/>
        <end position="740"/>
    </location>
</feature>
<keyword evidence="5" id="KW-0227">DNA damage</keyword>
<evidence type="ECO:0000256" key="1">
    <source>
        <dbReference type="ARBA" id="ARBA00000900"/>
    </source>
</evidence>
<dbReference type="EC" id="2.3.2.27" evidence="3"/>
<protein>
    <recommendedName>
        <fullName evidence="3">RING-type E3 ubiquitin transferase</fullName>
        <ecNumber evidence="3">2.3.2.27</ecNumber>
    </recommendedName>
</protein>
<dbReference type="Proteomes" id="UP000002494">
    <property type="component" value="Chromosome 1"/>
</dbReference>
<dbReference type="CDD" id="cd21951">
    <property type="entry name" value="MIU_RNF169_C"/>
    <property type="match status" value="1"/>
</dbReference>
<feature type="compositionally biased region" description="Low complexity" evidence="8">
    <location>
        <begin position="33"/>
        <end position="48"/>
    </location>
</feature>
<name>A0ABK0M3L9_RAT</name>
<sequence>MAAAGPSTRASSAAGAAALSRRGRRGRCDEMAAAKAGAPGPASSPALLVLRPAPRPEESGCTGCLETPGEVAALPCSHSRCRGCASRAAGPGCRRCGPRGSGWARRRARDDGQAAADLMGERARRGQPERCRPRRDGGAAASGPRPEPEPLAEPEFIFRTPIKLSKSGELGEEYGCLRKSMVNLNKSLRWTVNTDFSFVSCLWICSSSCTVSFELGGAGSPFHYILRGEKLQEEKTCEDQVHKILQEDSEVGKRKADEQKKREEPAVLKTGLEQCPARLSDSENEEPSRGQMMQTHRSAFVSKNSSYSLAFLAGKLNTKVQRSQSCSDTIQDRVRSRLRTAPPSRAKITTITPGSTPIIGVLLSTQNSRCLSAPDLTIEKRLPFSSLSSLASLHKPERSISPESNDSISEELNHFKPIVCSPCTPPKRLPDGRVLSPLIIKSTPRNLSRSLQKQTSYEASPRILKKWEQIFQERQIKKTLSKATLTSLAPEAGEELPGSEAIHSSKERPSLALSTRLSRVQVLSECAGPTSTALEYFPSVNQTKVEQDCVRKRSHEAPLETCHSSEHRGVASGPSLEGEQFEESRSTVDATLVKTCISTVMKTTTVNSLLPKNDVLDGVLKTKKQLRTLSHFDLGNGILVNSLGEEPTPSLRRGRKRRCKTKHLEQNGVKKLRPPSSDMGLAPKDPGLLEVGQKLQQEEEGQQLALQSQRMFDSERRTMSRRKGSVDQYLLRSSSLAGAK</sequence>
<reference evidence="9" key="3">
    <citation type="submission" date="2025-09" db="UniProtKB">
        <authorList>
            <consortium name="Ensembl"/>
        </authorList>
    </citation>
    <scope>IDENTIFICATION</scope>
    <source>
        <strain evidence="9">Brown Norway</strain>
    </source>
</reference>
<reference evidence="9" key="2">
    <citation type="submission" date="2025-08" db="UniProtKB">
        <authorList>
            <consortium name="Ensembl"/>
        </authorList>
    </citation>
    <scope>IDENTIFICATION</scope>
    <source>
        <strain evidence="9">Brown Norway</strain>
    </source>
</reference>
<feature type="region of interest" description="Disordered" evidence="8">
    <location>
        <begin position="118"/>
        <end position="153"/>
    </location>
</feature>
<dbReference type="GeneTree" id="ENSGT00940000153680"/>
<feature type="compositionally biased region" description="Polar residues" evidence="8">
    <location>
        <begin position="731"/>
        <end position="740"/>
    </location>
</feature>
<comment type="catalytic activity">
    <reaction evidence="1">
        <text>S-ubiquitinyl-[E2 ubiquitin-conjugating enzyme]-L-cysteine + [acceptor protein]-L-lysine = [E2 ubiquitin-conjugating enzyme]-L-cysteine + N(6)-ubiquitinyl-[acceptor protein]-L-lysine.</text>
        <dbReference type="EC" id="2.3.2.27"/>
    </reaction>
</comment>
<accession>A0ABK0M3L9</accession>
<feature type="compositionally biased region" description="Basic and acidic residues" evidence="8">
    <location>
        <begin position="119"/>
        <end position="137"/>
    </location>
</feature>
<proteinExistence type="predicted"/>
<comment type="subcellular location">
    <subcellularLocation>
        <location evidence="2">Nucleus</location>
    </subcellularLocation>
</comment>
<evidence type="ECO:0000256" key="4">
    <source>
        <dbReference type="ARBA" id="ARBA00022679"/>
    </source>
</evidence>
<dbReference type="PANTHER" id="PTHR23328">
    <property type="entry name" value="RING-TYPE DOMAIN-CONTAINING PROTEIN"/>
    <property type="match status" value="1"/>
</dbReference>
<feature type="region of interest" description="Disordered" evidence="8">
    <location>
        <begin position="1"/>
        <end position="48"/>
    </location>
</feature>
<evidence type="ECO:0000256" key="2">
    <source>
        <dbReference type="ARBA" id="ARBA00004123"/>
    </source>
</evidence>
<evidence type="ECO:0000313" key="10">
    <source>
        <dbReference type="Proteomes" id="UP000002494"/>
    </source>
</evidence>
<keyword evidence="4" id="KW-0808">Transferase</keyword>
<dbReference type="PANTHER" id="PTHR23328:SF2">
    <property type="entry name" value="E3 UBIQUITIN-PROTEIN LIGASE RNF169"/>
    <property type="match status" value="1"/>
</dbReference>
<feature type="region of interest" description="Disordered" evidence="8">
    <location>
        <begin position="560"/>
        <end position="583"/>
    </location>
</feature>
<feature type="compositionally biased region" description="Low complexity" evidence="8">
    <location>
        <begin position="1"/>
        <end position="20"/>
    </location>
</feature>
<evidence type="ECO:0000256" key="3">
    <source>
        <dbReference type="ARBA" id="ARBA00012483"/>
    </source>
</evidence>
<evidence type="ECO:0000256" key="6">
    <source>
        <dbReference type="ARBA" id="ARBA00022786"/>
    </source>
</evidence>
<evidence type="ECO:0000256" key="7">
    <source>
        <dbReference type="ARBA" id="ARBA00023242"/>
    </source>
</evidence>
<keyword evidence="10" id="KW-1185">Reference proteome</keyword>
<dbReference type="Ensembl" id="ENSRNOT00000152671.1">
    <property type="protein sequence ID" value="ENSRNOP00000112831.1"/>
    <property type="gene ID" value="ENSRNOG00000026408.6"/>
</dbReference>
<dbReference type="CDD" id="cd16551">
    <property type="entry name" value="RING-HC_RNF169"/>
    <property type="match status" value="1"/>
</dbReference>
<gene>
    <name evidence="9" type="primary">Rnf169</name>
</gene>
<dbReference type="RGD" id="1583288">
    <property type="gene designation" value="Rnf169"/>
</dbReference>
<feature type="compositionally biased region" description="Basic and acidic residues" evidence="8">
    <location>
        <begin position="560"/>
        <end position="569"/>
    </location>
</feature>
<keyword evidence="7" id="KW-0539">Nucleus</keyword>
<dbReference type="InterPro" id="IPR051657">
    <property type="entry name" value="RNF168/RNF169_E3_ubiq-ligase"/>
</dbReference>
<evidence type="ECO:0000256" key="5">
    <source>
        <dbReference type="ARBA" id="ARBA00022763"/>
    </source>
</evidence>
<evidence type="ECO:0000313" key="9">
    <source>
        <dbReference type="Ensembl" id="ENSRNOP00000112831.1"/>
    </source>
</evidence>
<reference evidence="9" key="1">
    <citation type="submission" date="2024-01" db="EMBL/GenBank/DDBJ databases">
        <title>GRCr8: a new rat reference genome assembly contstructed from accurate long reads and long range scaffolding.</title>
        <authorList>
            <person name="Doris P.A."/>
            <person name="Kalbfleisch T."/>
            <person name="Li K."/>
            <person name="Howe K."/>
            <person name="Wood J."/>
        </authorList>
    </citation>
    <scope>NUCLEOTIDE SEQUENCE [LARGE SCALE GENOMIC DNA]</scope>
    <source>
        <strain evidence="9">Brown Norway</strain>
    </source>
</reference>
<evidence type="ECO:0000256" key="8">
    <source>
        <dbReference type="SAM" id="MobiDB-lite"/>
    </source>
</evidence>